<accession>A0A2N0Z977</accession>
<comment type="caution">
    <text evidence="1">The sequence shown here is derived from an EMBL/GenBank/DDBJ whole genome shotgun (WGS) entry which is preliminary data.</text>
</comment>
<sequence>MGVFRKVSKGVGTVGGGLIGGAVKLTGKAVGTKFKGAGEWMEEVGGNVHSASKIAMDNFGQFAEGVGESAYGAIKKDEYYKQKGIENLKDSTGRTVKGIGSAIKYTASNAGTTIKGVTSGNKEETIKGLKNLGKVVAVSALAVGVVDIIDGADIADAEQLDTINDSLNGYEHPETGVPFVEKTVDLPNGQVVEGTFPVFESDFSVVIAEELYLESDDVHFELANNTLYQAIQEDPSLVRELGLSNADVQVLANGETPEGFTWHHNEEPGKLQLVNEEIHEQTGHTGGRSIWGGGSAYR</sequence>
<proteinExistence type="predicted"/>
<gene>
    <name evidence="1" type="ORF">CWS20_25825</name>
</gene>
<evidence type="ECO:0000313" key="2">
    <source>
        <dbReference type="Proteomes" id="UP000233343"/>
    </source>
</evidence>
<protein>
    <recommendedName>
        <fullName evidence="3">HNH endonuclease</fullName>
    </recommendedName>
</protein>
<name>A0A2N0Z977_9BACI</name>
<keyword evidence="2" id="KW-1185">Reference proteome</keyword>
<dbReference type="Pfam" id="PF12639">
    <property type="entry name" value="Colicin-DNase"/>
    <property type="match status" value="1"/>
</dbReference>
<evidence type="ECO:0000313" key="1">
    <source>
        <dbReference type="EMBL" id="PKG26063.1"/>
    </source>
</evidence>
<dbReference type="Proteomes" id="UP000233343">
    <property type="component" value="Unassembled WGS sequence"/>
</dbReference>
<reference evidence="1 2" key="1">
    <citation type="journal article" date="2010" name="Int. J. Syst. Evol. Microbiol.">
        <title>Bacillus horneckiae sp. nov., isolated from a spacecraft-assembly clean room.</title>
        <authorList>
            <person name="Vaishampayan P."/>
            <person name="Probst A."/>
            <person name="Krishnamurthi S."/>
            <person name="Ghosh S."/>
            <person name="Osman S."/>
            <person name="McDowall A."/>
            <person name="Ruckmani A."/>
            <person name="Mayilraj S."/>
            <person name="Venkateswaran K."/>
        </authorList>
    </citation>
    <scope>NUCLEOTIDE SEQUENCE [LARGE SCALE GENOMIC DNA]</scope>
    <source>
        <strain evidence="2">1PO1SC</strain>
    </source>
</reference>
<dbReference type="AlphaFoldDB" id="A0A2N0Z977"/>
<organism evidence="1 2">
    <name type="scientific">Cytobacillus horneckiae</name>
    <dbReference type="NCBI Taxonomy" id="549687"/>
    <lineage>
        <taxon>Bacteria</taxon>
        <taxon>Bacillati</taxon>
        <taxon>Bacillota</taxon>
        <taxon>Bacilli</taxon>
        <taxon>Bacillales</taxon>
        <taxon>Bacillaceae</taxon>
        <taxon>Cytobacillus</taxon>
    </lineage>
</organism>
<dbReference type="EMBL" id="PISD01000078">
    <property type="protein sequence ID" value="PKG26063.1"/>
    <property type="molecule type" value="Genomic_DNA"/>
</dbReference>
<evidence type="ECO:0008006" key="3">
    <source>
        <dbReference type="Google" id="ProtNLM"/>
    </source>
</evidence>
<dbReference type="RefSeq" id="WP_101226431.1">
    <property type="nucleotide sequence ID" value="NZ_JARSFA010000027.1"/>
</dbReference>